<evidence type="ECO:0000256" key="6">
    <source>
        <dbReference type="ARBA" id="ARBA00023098"/>
    </source>
</evidence>
<dbReference type="Proteomes" id="UP000187455">
    <property type="component" value="Unassembled WGS sequence"/>
</dbReference>
<dbReference type="InterPro" id="IPR019388">
    <property type="entry name" value="FIT"/>
</dbReference>
<dbReference type="OrthoDB" id="5579088at2759"/>
<feature type="transmembrane region" description="Helical" evidence="8">
    <location>
        <begin position="166"/>
        <end position="192"/>
    </location>
</feature>
<comment type="caution">
    <text evidence="9">The sequence shown here is derived from an EMBL/GenBank/DDBJ whole genome shotgun (WGS) entry which is preliminary data.</text>
</comment>
<name>A0A1R0GV06_9FUNG</name>
<organism evidence="9 10">
    <name type="scientific">Smittium mucronatum</name>
    <dbReference type="NCBI Taxonomy" id="133383"/>
    <lineage>
        <taxon>Eukaryota</taxon>
        <taxon>Fungi</taxon>
        <taxon>Fungi incertae sedis</taxon>
        <taxon>Zoopagomycota</taxon>
        <taxon>Kickxellomycotina</taxon>
        <taxon>Harpellomycetes</taxon>
        <taxon>Harpellales</taxon>
        <taxon>Legeriomycetaceae</taxon>
        <taxon>Smittium</taxon>
    </lineage>
</organism>
<keyword evidence="4" id="KW-0256">Endoplasmic reticulum</keyword>
<dbReference type="AlphaFoldDB" id="A0A1R0GV06"/>
<dbReference type="PANTHER" id="PTHR23129:SF0">
    <property type="entry name" value="ACYL-COENZYME A DIPHOSPHATASE FITM2"/>
    <property type="match status" value="1"/>
</dbReference>
<evidence type="ECO:0000256" key="5">
    <source>
        <dbReference type="ARBA" id="ARBA00022989"/>
    </source>
</evidence>
<keyword evidence="7 8" id="KW-0472">Membrane</keyword>
<evidence type="ECO:0000256" key="8">
    <source>
        <dbReference type="SAM" id="Phobius"/>
    </source>
</evidence>
<feature type="transmembrane region" description="Helical" evidence="8">
    <location>
        <begin position="29"/>
        <end position="48"/>
    </location>
</feature>
<reference evidence="9 10" key="1">
    <citation type="journal article" date="2016" name="Mol. Biol. Evol.">
        <title>Genome-Wide Survey of Gut Fungi (Harpellales) Reveals the First Horizontally Transferred Ubiquitin Gene from a Mosquito Host.</title>
        <authorList>
            <person name="Wang Y."/>
            <person name="White M.M."/>
            <person name="Kvist S."/>
            <person name="Moncalvo J.M."/>
        </authorList>
    </citation>
    <scope>NUCLEOTIDE SEQUENCE [LARGE SCALE GENOMIC DNA]</scope>
    <source>
        <strain evidence="9 10">ALG-7-W6</strain>
    </source>
</reference>
<feature type="transmembrane region" description="Helical" evidence="8">
    <location>
        <begin position="204"/>
        <end position="221"/>
    </location>
</feature>
<dbReference type="GO" id="GO:0019915">
    <property type="term" value="P:lipid storage"/>
    <property type="evidence" value="ECO:0007669"/>
    <property type="project" value="InterPro"/>
</dbReference>
<sequence length="241" mass="27333">MGGSMSTFGRIEEYFGNKRNPLNSYFAKFAWGWTTFVFSCWLILWAFGTRGNKSSRSIKNLVFGIGGQYIITTLYWIFLVNWFFGPGLFDQIYVSSGGGCYSSAGDMMLTSLNGGTIRSFSECRRAKGSWANGLDISGHCFLLLHSALFLLELIDSAFEIRKESDGLVPTLAFWITVGTGWFLVCLWAVMLFFTSWKFHDYKEIVLGSLFAAAYWISYWTLKNRVSSENRSSTQKKKSRSS</sequence>
<evidence type="ECO:0000256" key="3">
    <source>
        <dbReference type="ARBA" id="ARBA00022801"/>
    </source>
</evidence>
<evidence type="ECO:0000256" key="1">
    <source>
        <dbReference type="ARBA" id="ARBA00004477"/>
    </source>
</evidence>
<dbReference type="GO" id="GO:0005789">
    <property type="term" value="C:endoplasmic reticulum membrane"/>
    <property type="evidence" value="ECO:0007669"/>
    <property type="project" value="UniProtKB-SubCell"/>
</dbReference>
<accession>A0A1R0GV06</accession>
<keyword evidence="6" id="KW-0443">Lipid metabolism</keyword>
<keyword evidence="10" id="KW-1185">Reference proteome</keyword>
<dbReference type="PANTHER" id="PTHR23129">
    <property type="entry name" value="ACYL-COENZYME A DIPHOSPHATASE FITM2"/>
    <property type="match status" value="1"/>
</dbReference>
<feature type="transmembrane region" description="Helical" evidence="8">
    <location>
        <begin position="136"/>
        <end position="154"/>
    </location>
</feature>
<protein>
    <submittedName>
        <fullName evidence="9">FIT family protein scs3</fullName>
    </submittedName>
</protein>
<evidence type="ECO:0000313" key="9">
    <source>
        <dbReference type="EMBL" id="OLY80711.1"/>
    </source>
</evidence>
<keyword evidence="5 8" id="KW-1133">Transmembrane helix</keyword>
<dbReference type="GO" id="GO:0008654">
    <property type="term" value="P:phospholipid biosynthetic process"/>
    <property type="evidence" value="ECO:0007669"/>
    <property type="project" value="TreeGrafter"/>
</dbReference>
<dbReference type="GO" id="GO:0034389">
    <property type="term" value="P:lipid droplet organization"/>
    <property type="evidence" value="ECO:0007669"/>
    <property type="project" value="TreeGrafter"/>
</dbReference>
<dbReference type="EMBL" id="LSSL01003212">
    <property type="protein sequence ID" value="OLY80711.1"/>
    <property type="molecule type" value="Genomic_DNA"/>
</dbReference>
<dbReference type="Pfam" id="PF10261">
    <property type="entry name" value="FIT"/>
    <property type="match status" value="1"/>
</dbReference>
<keyword evidence="2 8" id="KW-0812">Transmembrane</keyword>
<keyword evidence="3" id="KW-0378">Hydrolase</keyword>
<gene>
    <name evidence="9" type="ORF">AYI68_g5189</name>
</gene>
<evidence type="ECO:0000313" key="10">
    <source>
        <dbReference type="Proteomes" id="UP000187455"/>
    </source>
</evidence>
<comment type="subcellular location">
    <subcellularLocation>
        <location evidence="1">Endoplasmic reticulum membrane</location>
        <topology evidence="1">Multi-pass membrane protein</topology>
    </subcellularLocation>
</comment>
<evidence type="ECO:0000256" key="7">
    <source>
        <dbReference type="ARBA" id="ARBA00023136"/>
    </source>
</evidence>
<evidence type="ECO:0000256" key="4">
    <source>
        <dbReference type="ARBA" id="ARBA00022824"/>
    </source>
</evidence>
<evidence type="ECO:0000256" key="2">
    <source>
        <dbReference type="ARBA" id="ARBA00022692"/>
    </source>
</evidence>
<feature type="transmembrane region" description="Helical" evidence="8">
    <location>
        <begin position="60"/>
        <end position="84"/>
    </location>
</feature>
<proteinExistence type="predicted"/>
<dbReference type="GO" id="GO:0010945">
    <property type="term" value="F:coenzyme A diphosphatase activity"/>
    <property type="evidence" value="ECO:0007669"/>
    <property type="project" value="InterPro"/>
</dbReference>